<dbReference type="PANTHER" id="PTHR39624:SF2">
    <property type="entry name" value="OSMC-LIKE PROTEIN"/>
    <property type="match status" value="1"/>
</dbReference>
<dbReference type="Pfam" id="PF02566">
    <property type="entry name" value="OsmC"/>
    <property type="match status" value="1"/>
</dbReference>
<accession>A0A1H6F5R3</accession>
<protein>
    <submittedName>
        <fullName evidence="1">OsmC-like protein</fullName>
    </submittedName>
</protein>
<dbReference type="InterPro" id="IPR015946">
    <property type="entry name" value="KH_dom-like_a/b"/>
</dbReference>
<dbReference type="Gene3D" id="3.30.300.20">
    <property type="match status" value="1"/>
</dbReference>
<name>A0A1H6F5R3_9GAMM</name>
<dbReference type="InterPro" id="IPR003718">
    <property type="entry name" value="OsmC/Ohr_fam"/>
</dbReference>
<keyword evidence="2" id="KW-1185">Reference proteome</keyword>
<organism evidence="1 2">
    <name type="scientific">Candidatus Venteria ishoeyi</name>
    <dbReference type="NCBI Taxonomy" id="1899563"/>
    <lineage>
        <taxon>Bacteria</taxon>
        <taxon>Pseudomonadati</taxon>
        <taxon>Pseudomonadota</taxon>
        <taxon>Gammaproteobacteria</taxon>
        <taxon>Thiotrichales</taxon>
        <taxon>Thiotrichaceae</taxon>
        <taxon>Venteria</taxon>
    </lineage>
</organism>
<dbReference type="AlphaFoldDB" id="A0A1H6F5R3"/>
<dbReference type="Proteomes" id="UP000236724">
    <property type="component" value="Unassembled WGS sequence"/>
</dbReference>
<dbReference type="OrthoDB" id="9761274at2"/>
<dbReference type="RefSeq" id="WP_103919403.1">
    <property type="nucleotide sequence ID" value="NZ_FMSV02000279.1"/>
</dbReference>
<dbReference type="SUPFAM" id="SSF82784">
    <property type="entry name" value="OsmC-like"/>
    <property type="match status" value="1"/>
</dbReference>
<dbReference type="EMBL" id="FMSV02000279">
    <property type="protein sequence ID" value="SEH05480.1"/>
    <property type="molecule type" value="Genomic_DNA"/>
</dbReference>
<evidence type="ECO:0000313" key="1">
    <source>
        <dbReference type="EMBL" id="SEH05480.1"/>
    </source>
</evidence>
<proteinExistence type="predicted"/>
<dbReference type="PANTHER" id="PTHR39624">
    <property type="entry name" value="PROTEIN INVOLVED IN RIMO-MEDIATED BETA-METHYLTHIOLATION OF RIBOSOMAL PROTEIN S12 YCAO"/>
    <property type="match status" value="1"/>
</dbReference>
<sequence>MDIYFEGKKQVFADINGFTVKTDQHPRGGGEGMYPEPFTLFLASLGTCAGIYVKGFCDQRGISTDNIRLSQEQQFDPIKKIIKRVDIKIHVPADFPVKYEGAVIQSASLCAVKRHLREDVEMNVVVERE</sequence>
<dbReference type="InterPro" id="IPR036102">
    <property type="entry name" value="OsmC/Ohrsf"/>
</dbReference>
<gene>
    <name evidence="1" type="ORF">MBHS_01334</name>
</gene>
<reference evidence="1 2" key="1">
    <citation type="submission" date="2016-10" db="EMBL/GenBank/DDBJ databases">
        <authorList>
            <person name="de Groot N.N."/>
        </authorList>
    </citation>
    <scope>NUCLEOTIDE SEQUENCE [LARGE SCALE GENOMIC DNA]</scope>
    <source>
        <strain evidence="1">MBHS1</strain>
    </source>
</reference>
<evidence type="ECO:0000313" key="2">
    <source>
        <dbReference type="Proteomes" id="UP000236724"/>
    </source>
</evidence>